<organism evidence="2 3">
    <name type="scientific">Periconia macrospinosa</name>
    <dbReference type="NCBI Taxonomy" id="97972"/>
    <lineage>
        <taxon>Eukaryota</taxon>
        <taxon>Fungi</taxon>
        <taxon>Dikarya</taxon>
        <taxon>Ascomycota</taxon>
        <taxon>Pezizomycotina</taxon>
        <taxon>Dothideomycetes</taxon>
        <taxon>Pleosporomycetidae</taxon>
        <taxon>Pleosporales</taxon>
        <taxon>Massarineae</taxon>
        <taxon>Periconiaceae</taxon>
        <taxon>Periconia</taxon>
    </lineage>
</organism>
<dbReference type="Proteomes" id="UP000244855">
    <property type="component" value="Unassembled WGS sequence"/>
</dbReference>
<dbReference type="InterPro" id="IPR013216">
    <property type="entry name" value="Methyltransf_11"/>
</dbReference>
<gene>
    <name evidence="2" type="ORF">DM02DRAFT_675047</name>
</gene>
<protein>
    <submittedName>
        <fullName evidence="2">S-adenosyl-L-methionine-dependent methyltransferase</fullName>
    </submittedName>
</protein>
<dbReference type="SUPFAM" id="SSF53335">
    <property type="entry name" value="S-adenosyl-L-methionine-dependent methyltransferases"/>
    <property type="match status" value="1"/>
</dbReference>
<name>A0A2V1DD94_9PLEO</name>
<keyword evidence="2" id="KW-0808">Transferase</keyword>
<dbReference type="InterPro" id="IPR029063">
    <property type="entry name" value="SAM-dependent_MTases_sf"/>
</dbReference>
<evidence type="ECO:0000313" key="2">
    <source>
        <dbReference type="EMBL" id="PVH96070.1"/>
    </source>
</evidence>
<keyword evidence="3" id="KW-1185">Reference proteome</keyword>
<dbReference type="GO" id="GO:0032259">
    <property type="term" value="P:methylation"/>
    <property type="evidence" value="ECO:0007669"/>
    <property type="project" value="UniProtKB-KW"/>
</dbReference>
<sequence>MSQSYVQGYSSSTVSNHQTRTAQSDAAFLLPHIKPTDKILDVGCGPGSITVGFAQYASQGTTIGVDISDAVLKKAKALAADANVPGEGPGSVHFDQGDVLLGLSYPDNHFDIVYASQVFGHLLPSPELPLRALAEIRRVLKPGGIVATRDAADQHFYPRHLNLDRLWVRNLGRAVRKGAPEDPDGPDAPGAGMPAIFRAAGFDVDGGKVHVGAGTTVYAGTTARKWIASRGVSQLQQGDAFRQSWLDAGITEEEIGATVAAVQKWAETEDAWFASLQCEILAWK</sequence>
<proteinExistence type="predicted"/>
<dbReference type="STRING" id="97972.A0A2V1DD94"/>
<dbReference type="OrthoDB" id="10017101at2759"/>
<dbReference type="EMBL" id="KZ805475">
    <property type="protein sequence ID" value="PVH96070.1"/>
    <property type="molecule type" value="Genomic_DNA"/>
</dbReference>
<dbReference type="Pfam" id="PF08241">
    <property type="entry name" value="Methyltransf_11"/>
    <property type="match status" value="1"/>
</dbReference>
<evidence type="ECO:0000259" key="1">
    <source>
        <dbReference type="Pfam" id="PF08241"/>
    </source>
</evidence>
<keyword evidence="2" id="KW-0489">Methyltransferase</keyword>
<reference evidence="2 3" key="1">
    <citation type="journal article" date="2018" name="Sci. Rep.">
        <title>Comparative genomics provides insights into the lifestyle and reveals functional heterogeneity of dark septate endophytic fungi.</title>
        <authorList>
            <person name="Knapp D.G."/>
            <person name="Nemeth J.B."/>
            <person name="Barry K."/>
            <person name="Hainaut M."/>
            <person name="Henrissat B."/>
            <person name="Johnson J."/>
            <person name="Kuo A."/>
            <person name="Lim J.H.P."/>
            <person name="Lipzen A."/>
            <person name="Nolan M."/>
            <person name="Ohm R.A."/>
            <person name="Tamas L."/>
            <person name="Grigoriev I.V."/>
            <person name="Spatafora J.W."/>
            <person name="Nagy L.G."/>
            <person name="Kovacs G.M."/>
        </authorList>
    </citation>
    <scope>NUCLEOTIDE SEQUENCE [LARGE SCALE GENOMIC DNA]</scope>
    <source>
        <strain evidence="2 3">DSE2036</strain>
    </source>
</reference>
<evidence type="ECO:0000313" key="3">
    <source>
        <dbReference type="Proteomes" id="UP000244855"/>
    </source>
</evidence>
<dbReference type="CDD" id="cd02440">
    <property type="entry name" value="AdoMet_MTases"/>
    <property type="match status" value="1"/>
</dbReference>
<dbReference type="PANTHER" id="PTHR43861">
    <property type="entry name" value="TRANS-ACONITATE 2-METHYLTRANSFERASE-RELATED"/>
    <property type="match status" value="1"/>
</dbReference>
<accession>A0A2V1DD94</accession>
<feature type="domain" description="Methyltransferase type 11" evidence="1">
    <location>
        <begin position="40"/>
        <end position="147"/>
    </location>
</feature>
<dbReference type="AlphaFoldDB" id="A0A2V1DD94"/>
<dbReference type="GO" id="GO:0008757">
    <property type="term" value="F:S-adenosylmethionine-dependent methyltransferase activity"/>
    <property type="evidence" value="ECO:0007669"/>
    <property type="project" value="InterPro"/>
</dbReference>
<dbReference type="Gene3D" id="3.40.50.150">
    <property type="entry name" value="Vaccinia Virus protein VP39"/>
    <property type="match status" value="1"/>
</dbReference>